<accession>X1HD60</accession>
<feature type="non-terminal residue" evidence="1">
    <location>
        <position position="145"/>
    </location>
</feature>
<dbReference type="InterPro" id="IPR002347">
    <property type="entry name" value="SDR_fam"/>
</dbReference>
<dbReference type="SUPFAM" id="SSF51735">
    <property type="entry name" value="NAD(P)-binding Rossmann-fold domains"/>
    <property type="match status" value="1"/>
</dbReference>
<dbReference type="AlphaFoldDB" id="X1HD60"/>
<dbReference type="InterPro" id="IPR036291">
    <property type="entry name" value="NAD(P)-bd_dom_sf"/>
</dbReference>
<sequence>MGLIKLMGIILTGTSRGLGKALFDLLKNKNIYLLSISRRFLPYQEDISKRNQNIKLLKCDLSKIKDLAKNEEILKYIPINKIGELVFINNAGVVEPIDKVGKLEDNLIYNSMFVNLIAPIIFINKFMRINLEYNIKIKILNITTG</sequence>
<reference evidence="1" key="1">
    <citation type="journal article" date="2014" name="Front. Microbiol.">
        <title>High frequency of phylogenetically diverse reductive dehalogenase-homologous genes in deep subseafloor sedimentary metagenomes.</title>
        <authorList>
            <person name="Kawai M."/>
            <person name="Futagami T."/>
            <person name="Toyoda A."/>
            <person name="Takaki Y."/>
            <person name="Nishi S."/>
            <person name="Hori S."/>
            <person name="Arai W."/>
            <person name="Tsubouchi T."/>
            <person name="Morono Y."/>
            <person name="Uchiyama I."/>
            <person name="Ito T."/>
            <person name="Fujiyama A."/>
            <person name="Inagaki F."/>
            <person name="Takami H."/>
        </authorList>
    </citation>
    <scope>NUCLEOTIDE SEQUENCE</scope>
    <source>
        <strain evidence="1">Expedition CK06-06</strain>
    </source>
</reference>
<dbReference type="EMBL" id="BARU01029473">
    <property type="protein sequence ID" value="GAH67347.1"/>
    <property type="molecule type" value="Genomic_DNA"/>
</dbReference>
<proteinExistence type="predicted"/>
<organism evidence="1">
    <name type="scientific">marine sediment metagenome</name>
    <dbReference type="NCBI Taxonomy" id="412755"/>
    <lineage>
        <taxon>unclassified sequences</taxon>
        <taxon>metagenomes</taxon>
        <taxon>ecological metagenomes</taxon>
    </lineage>
</organism>
<evidence type="ECO:0008006" key="2">
    <source>
        <dbReference type="Google" id="ProtNLM"/>
    </source>
</evidence>
<gene>
    <name evidence="1" type="ORF">S03H2_46888</name>
</gene>
<name>X1HD60_9ZZZZ</name>
<comment type="caution">
    <text evidence="1">The sequence shown here is derived from an EMBL/GenBank/DDBJ whole genome shotgun (WGS) entry which is preliminary data.</text>
</comment>
<dbReference type="Pfam" id="PF00106">
    <property type="entry name" value="adh_short"/>
    <property type="match status" value="1"/>
</dbReference>
<evidence type="ECO:0000313" key="1">
    <source>
        <dbReference type="EMBL" id="GAH67347.1"/>
    </source>
</evidence>
<protein>
    <recommendedName>
        <fullName evidence="2">SDR family NAD(P)-dependent oxidoreductase</fullName>
    </recommendedName>
</protein>
<dbReference type="Gene3D" id="3.40.50.720">
    <property type="entry name" value="NAD(P)-binding Rossmann-like Domain"/>
    <property type="match status" value="1"/>
</dbReference>